<organism evidence="2 3">
    <name type="scientific">Hymenobacter fastidiosus</name>
    <dbReference type="NCBI Taxonomy" id="486264"/>
    <lineage>
        <taxon>Bacteria</taxon>
        <taxon>Pseudomonadati</taxon>
        <taxon>Bacteroidota</taxon>
        <taxon>Cytophagia</taxon>
        <taxon>Cytophagales</taxon>
        <taxon>Hymenobacteraceae</taxon>
        <taxon>Hymenobacter</taxon>
    </lineage>
</organism>
<dbReference type="InterPro" id="IPR011041">
    <property type="entry name" value="Quinoprot_gluc/sorb_DH_b-prop"/>
</dbReference>
<dbReference type="InterPro" id="IPR012938">
    <property type="entry name" value="Glc/Sorbosone_DH"/>
</dbReference>
<accession>A0ABP7SQ94</accession>
<name>A0ABP7SQ94_9BACT</name>
<reference evidence="3" key="1">
    <citation type="journal article" date="2019" name="Int. J. Syst. Evol. Microbiol.">
        <title>The Global Catalogue of Microorganisms (GCM) 10K type strain sequencing project: providing services to taxonomists for standard genome sequencing and annotation.</title>
        <authorList>
            <consortium name="The Broad Institute Genomics Platform"/>
            <consortium name="The Broad Institute Genome Sequencing Center for Infectious Disease"/>
            <person name="Wu L."/>
            <person name="Ma J."/>
        </authorList>
    </citation>
    <scope>NUCLEOTIDE SEQUENCE [LARGE SCALE GENOMIC DNA]</scope>
    <source>
        <strain evidence="3">JCM 17224</strain>
    </source>
</reference>
<dbReference type="InterPro" id="IPR011042">
    <property type="entry name" value="6-blade_b-propeller_TolB-like"/>
</dbReference>
<proteinExistence type="predicted"/>
<comment type="caution">
    <text evidence="2">The sequence shown here is derived from an EMBL/GenBank/DDBJ whole genome shotgun (WGS) entry which is preliminary data.</text>
</comment>
<keyword evidence="3" id="KW-1185">Reference proteome</keyword>
<feature type="domain" description="Glucose/Sorbosone dehydrogenase" evidence="1">
    <location>
        <begin position="206"/>
        <end position="370"/>
    </location>
</feature>
<dbReference type="PROSITE" id="PS51257">
    <property type="entry name" value="PROKAR_LIPOPROTEIN"/>
    <property type="match status" value="1"/>
</dbReference>
<dbReference type="PANTHER" id="PTHR19328">
    <property type="entry name" value="HEDGEHOG-INTERACTING PROTEIN"/>
    <property type="match status" value="1"/>
</dbReference>
<dbReference type="Pfam" id="PF07995">
    <property type="entry name" value="GSDH"/>
    <property type="match status" value="1"/>
</dbReference>
<sequence length="447" mass="48304">MKKMTFYAGTALLGVLAACSGPSREEKREAQANTPADTVSTGAQTVVLPAPYATKSATKRSEVIDWPAGKRPTAPAGFTVTEFARDFDSPRWLYILPNGDVLVAESSTIPNDAKKKVAAALGLDKSRSLRPTSANRITLLRDADKDGRHEIRQPFLSGLNQPLGMLLIGNNFYVANTDGVLRYPYVPGATSITGPGEKILTLPAGGYNNHWTRNLLAKPDGSKIYVSVGSGSNVMEHGAANEVRRANILEINPDGSGEKIYASGLRNPVGMAWAPGTTTLWTAVNERDELGDDLVPDYLTSVKAGGFYGWPYSYFGQHEDPRRKGEKPELVRRALVPEVPLGPHTASLGLAFYNQAAFPAKYQGGAFIGQHGSWNRTEFTGYKVVFVPFKNGQPVGPPEDFLTGFRVDETSNRVYGRPVGVFTAPDGSLLITDDAGNRVWRVSKTAS</sequence>
<dbReference type="Gene3D" id="2.120.10.30">
    <property type="entry name" value="TolB, C-terminal domain"/>
    <property type="match status" value="1"/>
</dbReference>
<evidence type="ECO:0000313" key="3">
    <source>
        <dbReference type="Proteomes" id="UP001500567"/>
    </source>
</evidence>
<evidence type="ECO:0000313" key="2">
    <source>
        <dbReference type="EMBL" id="GAA4014441.1"/>
    </source>
</evidence>
<dbReference type="RefSeq" id="WP_345074046.1">
    <property type="nucleotide sequence ID" value="NZ_BAABDJ010000035.1"/>
</dbReference>
<dbReference type="SUPFAM" id="SSF50952">
    <property type="entry name" value="Soluble quinoprotein glucose dehydrogenase"/>
    <property type="match status" value="1"/>
</dbReference>
<dbReference type="EMBL" id="BAABDJ010000035">
    <property type="protein sequence ID" value="GAA4014441.1"/>
    <property type="molecule type" value="Genomic_DNA"/>
</dbReference>
<gene>
    <name evidence="2" type="ORF">GCM10022408_29570</name>
</gene>
<evidence type="ECO:0000259" key="1">
    <source>
        <dbReference type="Pfam" id="PF07995"/>
    </source>
</evidence>
<dbReference type="Proteomes" id="UP001500567">
    <property type="component" value="Unassembled WGS sequence"/>
</dbReference>
<protein>
    <submittedName>
        <fullName evidence="2">Sorbosone dehydrogenase family protein</fullName>
    </submittedName>
</protein>
<dbReference type="PANTHER" id="PTHR19328:SF55">
    <property type="entry name" value="BLR6566 PROTEIN"/>
    <property type="match status" value="1"/>
</dbReference>